<evidence type="ECO:0000256" key="3">
    <source>
        <dbReference type="ARBA" id="ARBA00022840"/>
    </source>
</evidence>
<keyword evidence="3" id="KW-0067">ATP-binding</keyword>
<dbReference type="Pfam" id="PF00005">
    <property type="entry name" value="ABC_tran"/>
    <property type="match status" value="1"/>
</dbReference>
<dbReference type="GO" id="GO:0016887">
    <property type="term" value="F:ATP hydrolysis activity"/>
    <property type="evidence" value="ECO:0007669"/>
    <property type="project" value="InterPro"/>
</dbReference>
<dbReference type="InterPro" id="IPR003439">
    <property type="entry name" value="ABC_transporter-like_ATP-bd"/>
</dbReference>
<dbReference type="InterPro" id="IPR003593">
    <property type="entry name" value="AAA+_ATPase"/>
</dbReference>
<dbReference type="InterPro" id="IPR027417">
    <property type="entry name" value="P-loop_NTPase"/>
</dbReference>
<evidence type="ECO:0000256" key="1">
    <source>
        <dbReference type="ARBA" id="ARBA00022448"/>
    </source>
</evidence>
<dbReference type="STRING" id="882082.SaccyDRAFT_2207"/>
<dbReference type="EC" id="7.6.2.9" evidence="4"/>
<protein>
    <recommendedName>
        <fullName evidence="4">ABC-type quaternary amine transporter</fullName>
        <ecNumber evidence="4">7.6.2.9</ecNumber>
    </recommendedName>
</protein>
<keyword evidence="2" id="KW-0547">Nucleotide-binding</keyword>
<sequence>MIPVRLDRISKSYGSAAPVVHDVDVTISAGEFFTLLGPSGCGKSTTLRMIAGFVSPTSGRILFDGRDMTAVPPNKRGTGMVFQNYALFPHYDVAQNVAYGLVSRKVAKEERRRRVASALESVGLGGYAERRIDQLSGGQQQRVALARALVIEPAVLLLDEPLSNLDAKLREEMRTEIRRAQKNAGITSVYVTHDQGEAMAMSDRIAVFDAGKLHQIGTPRQVYHQPASAFVARFIGRSNVLPGEVVGREGERAAVKLDSGATVLAGHPEDLGVDTGESVAVSVRPEHLTFAEPGDGIFDAVVRGIEFTGSSCQFDLLAGELELAVTVADRADLPRPGDRVGVRVEPGRAWVVRP</sequence>
<organism evidence="6 7">
    <name type="scientific">Saccharomonospora cyanea NA-134</name>
    <dbReference type="NCBI Taxonomy" id="882082"/>
    <lineage>
        <taxon>Bacteria</taxon>
        <taxon>Bacillati</taxon>
        <taxon>Actinomycetota</taxon>
        <taxon>Actinomycetes</taxon>
        <taxon>Pseudonocardiales</taxon>
        <taxon>Pseudonocardiaceae</taxon>
        <taxon>Saccharomonospora</taxon>
    </lineage>
</organism>
<dbReference type="PANTHER" id="PTHR42781:SF4">
    <property type="entry name" value="SPERMIDINE_PUTRESCINE IMPORT ATP-BINDING PROTEIN POTA"/>
    <property type="match status" value="1"/>
</dbReference>
<evidence type="ECO:0000256" key="2">
    <source>
        <dbReference type="ARBA" id="ARBA00022741"/>
    </source>
</evidence>
<evidence type="ECO:0000313" key="7">
    <source>
        <dbReference type="Proteomes" id="UP000002791"/>
    </source>
</evidence>
<evidence type="ECO:0000256" key="4">
    <source>
        <dbReference type="ARBA" id="ARBA00066388"/>
    </source>
</evidence>
<dbReference type="RefSeq" id="WP_005456109.1">
    <property type="nucleotide sequence ID" value="NZ_CM001440.1"/>
</dbReference>
<dbReference type="GO" id="GO:0015418">
    <property type="term" value="F:ABC-type quaternary ammonium compound transporting activity"/>
    <property type="evidence" value="ECO:0007669"/>
    <property type="project" value="UniProtKB-EC"/>
</dbReference>
<dbReference type="OrthoDB" id="9802264at2"/>
<evidence type="ECO:0000313" key="6">
    <source>
        <dbReference type="EMBL" id="EHR61092.1"/>
    </source>
</evidence>
<dbReference type="InterPro" id="IPR008995">
    <property type="entry name" value="Mo/tungstate-bd_C_term_dom"/>
</dbReference>
<accession>H5XNN1</accession>
<dbReference type="PROSITE" id="PS50893">
    <property type="entry name" value="ABC_TRANSPORTER_2"/>
    <property type="match status" value="1"/>
</dbReference>
<dbReference type="PANTHER" id="PTHR42781">
    <property type="entry name" value="SPERMIDINE/PUTRESCINE IMPORT ATP-BINDING PROTEIN POTA"/>
    <property type="match status" value="1"/>
</dbReference>
<dbReference type="InterPro" id="IPR012340">
    <property type="entry name" value="NA-bd_OB-fold"/>
</dbReference>
<dbReference type="GO" id="GO:0043190">
    <property type="term" value="C:ATP-binding cassette (ABC) transporter complex"/>
    <property type="evidence" value="ECO:0007669"/>
    <property type="project" value="InterPro"/>
</dbReference>
<reference evidence="6 7" key="1">
    <citation type="submission" date="2011-11" db="EMBL/GenBank/DDBJ databases">
        <title>The Noncontiguous Finished sequence of Saccharomonospora cyanea NA-134.</title>
        <authorList>
            <consortium name="US DOE Joint Genome Institute"/>
            <person name="Lucas S."/>
            <person name="Han J."/>
            <person name="Lapidus A."/>
            <person name="Cheng J.-F."/>
            <person name="Goodwin L."/>
            <person name="Pitluck S."/>
            <person name="Peters L."/>
            <person name="Ovchinnikova G."/>
            <person name="Lu M."/>
            <person name="Detter J.C."/>
            <person name="Han C."/>
            <person name="Tapia R."/>
            <person name="Land M."/>
            <person name="Hauser L."/>
            <person name="Kyrpides N."/>
            <person name="Ivanova N."/>
            <person name="Pagani I."/>
            <person name="Brambilla E.-M."/>
            <person name="Klenk H.-P."/>
            <person name="Woyke T."/>
        </authorList>
    </citation>
    <scope>NUCLEOTIDE SEQUENCE [LARGE SCALE GENOMIC DNA]</scope>
    <source>
        <strain evidence="6 7">NA-134</strain>
    </source>
</reference>
<dbReference type="Proteomes" id="UP000002791">
    <property type="component" value="Chromosome"/>
</dbReference>
<dbReference type="EMBL" id="CM001440">
    <property type="protein sequence ID" value="EHR61092.1"/>
    <property type="molecule type" value="Genomic_DNA"/>
</dbReference>
<dbReference type="InterPro" id="IPR013611">
    <property type="entry name" value="Transp-assoc_OB_typ2"/>
</dbReference>
<dbReference type="eggNOG" id="COG3842">
    <property type="taxonomic scope" value="Bacteria"/>
</dbReference>
<dbReference type="AlphaFoldDB" id="H5XNN1"/>
<dbReference type="Gene3D" id="2.40.50.100">
    <property type="match status" value="1"/>
</dbReference>
<dbReference type="InterPro" id="IPR017871">
    <property type="entry name" value="ABC_transporter-like_CS"/>
</dbReference>
<dbReference type="FunFam" id="3.40.50.300:FF:000425">
    <property type="entry name" value="Probable ABC transporter, ATP-binding subunit"/>
    <property type="match status" value="1"/>
</dbReference>
<feature type="domain" description="ABC transporter" evidence="5">
    <location>
        <begin position="4"/>
        <end position="235"/>
    </location>
</feature>
<dbReference type="SUPFAM" id="SSF52540">
    <property type="entry name" value="P-loop containing nucleoside triphosphate hydrolases"/>
    <property type="match status" value="1"/>
</dbReference>
<dbReference type="GO" id="GO:0005524">
    <property type="term" value="F:ATP binding"/>
    <property type="evidence" value="ECO:0007669"/>
    <property type="project" value="UniProtKB-KW"/>
</dbReference>
<name>H5XNN1_9PSEU</name>
<gene>
    <name evidence="6" type="ORF">SaccyDRAFT_2207</name>
</gene>
<keyword evidence="7" id="KW-1185">Reference proteome</keyword>
<dbReference type="SUPFAM" id="SSF50331">
    <property type="entry name" value="MOP-like"/>
    <property type="match status" value="1"/>
</dbReference>
<keyword evidence="1" id="KW-0813">Transport</keyword>
<dbReference type="PROSITE" id="PS00211">
    <property type="entry name" value="ABC_TRANSPORTER_1"/>
    <property type="match status" value="1"/>
</dbReference>
<dbReference type="Pfam" id="PF08402">
    <property type="entry name" value="TOBE_2"/>
    <property type="match status" value="1"/>
</dbReference>
<dbReference type="Gene3D" id="2.40.50.140">
    <property type="entry name" value="Nucleic acid-binding proteins"/>
    <property type="match status" value="1"/>
</dbReference>
<evidence type="ECO:0000259" key="5">
    <source>
        <dbReference type="PROSITE" id="PS50893"/>
    </source>
</evidence>
<dbReference type="Gene3D" id="3.40.50.300">
    <property type="entry name" value="P-loop containing nucleotide triphosphate hydrolases"/>
    <property type="match status" value="1"/>
</dbReference>
<dbReference type="SMART" id="SM00382">
    <property type="entry name" value="AAA"/>
    <property type="match status" value="1"/>
</dbReference>
<dbReference type="InterPro" id="IPR050093">
    <property type="entry name" value="ABC_SmlMolc_Importer"/>
</dbReference>
<proteinExistence type="predicted"/>
<dbReference type="HOGENOM" id="CLU_000604_1_1_11"/>